<dbReference type="SUPFAM" id="SSF51215">
    <property type="entry name" value="Regulatory protein AraC"/>
    <property type="match status" value="1"/>
</dbReference>
<evidence type="ECO:0000256" key="1">
    <source>
        <dbReference type="ARBA" id="ARBA00023015"/>
    </source>
</evidence>
<dbReference type="InterPro" id="IPR009057">
    <property type="entry name" value="Homeodomain-like_sf"/>
</dbReference>
<dbReference type="EMBL" id="FOOI01000006">
    <property type="protein sequence ID" value="SFG46475.1"/>
    <property type="molecule type" value="Genomic_DNA"/>
</dbReference>
<dbReference type="OrthoDB" id="3172070at2"/>
<dbReference type="Pfam" id="PF12833">
    <property type="entry name" value="HTH_18"/>
    <property type="match status" value="1"/>
</dbReference>
<evidence type="ECO:0000313" key="8">
    <source>
        <dbReference type="EMBL" id="SFG46475.1"/>
    </source>
</evidence>
<dbReference type="InterPro" id="IPR018060">
    <property type="entry name" value="HTH_AraC"/>
</dbReference>
<evidence type="ECO:0000256" key="4">
    <source>
        <dbReference type="ARBA" id="ARBA00023163"/>
    </source>
</evidence>
<dbReference type="GO" id="GO:0043565">
    <property type="term" value="F:sequence-specific DNA binding"/>
    <property type="evidence" value="ECO:0007669"/>
    <property type="project" value="InterPro"/>
</dbReference>
<dbReference type="PROSITE" id="PS01124">
    <property type="entry name" value="HTH_ARAC_FAMILY_2"/>
    <property type="match status" value="1"/>
</dbReference>
<dbReference type="InterPro" id="IPR050204">
    <property type="entry name" value="AraC_XylS_family_regulators"/>
</dbReference>
<dbReference type="InterPro" id="IPR014710">
    <property type="entry name" value="RmlC-like_jellyroll"/>
</dbReference>
<dbReference type="Proteomes" id="UP000533017">
    <property type="component" value="Unassembled WGS sequence"/>
</dbReference>
<dbReference type="PANTHER" id="PTHR46796:SF6">
    <property type="entry name" value="ARAC SUBFAMILY"/>
    <property type="match status" value="1"/>
</dbReference>
<dbReference type="Proteomes" id="UP000199052">
    <property type="component" value="Unassembled WGS sequence"/>
</dbReference>
<dbReference type="STRING" id="504797.SAMN05421678_10667"/>
<evidence type="ECO:0000313" key="10">
    <source>
        <dbReference type="Proteomes" id="UP000533017"/>
    </source>
</evidence>
<dbReference type="AlphaFoldDB" id="A0A1I2S0L7"/>
<dbReference type="RefSeq" id="WP_092883305.1">
    <property type="nucleotide sequence ID" value="NZ_FOOI01000006.1"/>
</dbReference>
<evidence type="ECO:0000256" key="5">
    <source>
        <dbReference type="SAM" id="MobiDB-lite"/>
    </source>
</evidence>
<dbReference type="InterPro" id="IPR037923">
    <property type="entry name" value="HTH-like"/>
</dbReference>
<organism evidence="8 9">
    <name type="scientific">Actinopolymorpha cephalotaxi</name>
    <dbReference type="NCBI Taxonomy" id="504797"/>
    <lineage>
        <taxon>Bacteria</taxon>
        <taxon>Bacillati</taxon>
        <taxon>Actinomycetota</taxon>
        <taxon>Actinomycetes</taxon>
        <taxon>Propionibacteriales</taxon>
        <taxon>Actinopolymorphaceae</taxon>
        <taxon>Actinopolymorpha</taxon>
    </lineage>
</organism>
<keyword evidence="2 8" id="KW-0238">DNA-binding</keyword>
<dbReference type="SMART" id="SM00342">
    <property type="entry name" value="HTH_ARAC"/>
    <property type="match status" value="1"/>
</dbReference>
<dbReference type="Gene3D" id="1.10.10.60">
    <property type="entry name" value="Homeodomain-like"/>
    <property type="match status" value="2"/>
</dbReference>
<evidence type="ECO:0000313" key="7">
    <source>
        <dbReference type="EMBL" id="NYH83863.1"/>
    </source>
</evidence>
<keyword evidence="3" id="KW-0010">Activator</keyword>
<sequence>MRADSGGGAGRAGGAGGTGGAGGAGGTDEVVRPDGISAGFHAYLGRAGVPGLEHAGDQRAPTSWLIGAHHHDVWELYLQTDGPATRWRVRDRDYTVGRNGLLVVPPGAVHHMVCPASTTWHYVFAAFDAAALLADLPEALPVWQRSAPAYVPDAGSAVAPFEAFLREVTTTQSLRATGLTLTARHLLVEVTRLLTTGEVAGQVGLHPAVAHARRLLDAAPGERLPLAELARAVGLSPAYLGELFTEQLGASPANYHRSLRLRRAEMLLAETDASVTQVAVELGFSSAQHFATAFRARTGRTPREFRRQWRGGRTPAPRVTPNPATPKPVTPKPVTPTSATPKPVCPTSPKVGASTW</sequence>
<evidence type="ECO:0000259" key="6">
    <source>
        <dbReference type="PROSITE" id="PS01124"/>
    </source>
</evidence>
<feature type="compositionally biased region" description="Gly residues" evidence="5">
    <location>
        <begin position="1"/>
        <end position="26"/>
    </location>
</feature>
<dbReference type="EMBL" id="JACBZA010000001">
    <property type="protein sequence ID" value="NYH83863.1"/>
    <property type="molecule type" value="Genomic_DNA"/>
</dbReference>
<feature type="region of interest" description="Disordered" evidence="5">
    <location>
        <begin position="1"/>
        <end position="30"/>
    </location>
</feature>
<dbReference type="InterPro" id="IPR018062">
    <property type="entry name" value="HTH_AraC-typ_CS"/>
</dbReference>
<dbReference type="Gene3D" id="2.60.120.10">
    <property type="entry name" value="Jelly Rolls"/>
    <property type="match status" value="1"/>
</dbReference>
<accession>A0A1I2S0L7</accession>
<dbReference type="InterPro" id="IPR020449">
    <property type="entry name" value="Tscrpt_reg_AraC-type_HTH"/>
</dbReference>
<evidence type="ECO:0000256" key="3">
    <source>
        <dbReference type="ARBA" id="ARBA00023159"/>
    </source>
</evidence>
<dbReference type="PROSITE" id="PS00041">
    <property type="entry name" value="HTH_ARAC_FAMILY_1"/>
    <property type="match status" value="1"/>
</dbReference>
<keyword evidence="10" id="KW-1185">Reference proteome</keyword>
<feature type="compositionally biased region" description="Pro residues" evidence="5">
    <location>
        <begin position="318"/>
        <end position="334"/>
    </location>
</feature>
<dbReference type="Pfam" id="PF02311">
    <property type="entry name" value="AraC_binding"/>
    <property type="match status" value="1"/>
</dbReference>
<protein>
    <submittedName>
        <fullName evidence="7">AraC-like DNA-binding protein</fullName>
    </submittedName>
    <submittedName>
        <fullName evidence="8">AraC-type DNA-binding protein</fullName>
    </submittedName>
</protein>
<proteinExistence type="predicted"/>
<gene>
    <name evidence="7" type="ORF">FHR37_002714</name>
    <name evidence="8" type="ORF">SAMN05421678_10667</name>
</gene>
<feature type="region of interest" description="Disordered" evidence="5">
    <location>
        <begin position="298"/>
        <end position="356"/>
    </location>
</feature>
<dbReference type="PRINTS" id="PR00032">
    <property type="entry name" value="HTHARAC"/>
</dbReference>
<reference evidence="8 9" key="1">
    <citation type="submission" date="2016-10" db="EMBL/GenBank/DDBJ databases">
        <authorList>
            <person name="de Groot N.N."/>
        </authorList>
    </citation>
    <scope>NUCLEOTIDE SEQUENCE [LARGE SCALE GENOMIC DNA]</scope>
    <source>
        <strain evidence="8 9">CPCC 202808</strain>
    </source>
</reference>
<keyword evidence="1" id="KW-0805">Transcription regulation</keyword>
<dbReference type="GO" id="GO:0003700">
    <property type="term" value="F:DNA-binding transcription factor activity"/>
    <property type="evidence" value="ECO:0007669"/>
    <property type="project" value="InterPro"/>
</dbReference>
<evidence type="ECO:0000256" key="2">
    <source>
        <dbReference type="ARBA" id="ARBA00023125"/>
    </source>
</evidence>
<evidence type="ECO:0000313" key="9">
    <source>
        <dbReference type="Proteomes" id="UP000199052"/>
    </source>
</evidence>
<name>A0A1I2S0L7_9ACTN</name>
<keyword evidence="4" id="KW-0804">Transcription</keyword>
<reference evidence="7 10" key="2">
    <citation type="submission" date="2020-07" db="EMBL/GenBank/DDBJ databases">
        <title>Sequencing the genomes of 1000 actinobacteria strains.</title>
        <authorList>
            <person name="Klenk H.-P."/>
        </authorList>
    </citation>
    <scope>NUCLEOTIDE SEQUENCE [LARGE SCALE GENOMIC DNA]</scope>
    <source>
        <strain evidence="7 10">DSM 45117</strain>
    </source>
</reference>
<dbReference type="PANTHER" id="PTHR46796">
    <property type="entry name" value="HTH-TYPE TRANSCRIPTIONAL ACTIVATOR RHAS-RELATED"/>
    <property type="match status" value="1"/>
</dbReference>
<feature type="domain" description="HTH araC/xylS-type" evidence="6">
    <location>
        <begin position="210"/>
        <end position="308"/>
    </location>
</feature>
<dbReference type="SUPFAM" id="SSF46689">
    <property type="entry name" value="Homeodomain-like"/>
    <property type="match status" value="2"/>
</dbReference>
<dbReference type="InterPro" id="IPR003313">
    <property type="entry name" value="AraC-bd"/>
</dbReference>